<proteinExistence type="predicted"/>
<feature type="region of interest" description="Disordered" evidence="1">
    <location>
        <begin position="14"/>
        <end position="105"/>
    </location>
</feature>
<feature type="compositionally biased region" description="Basic residues" evidence="1">
    <location>
        <begin position="95"/>
        <end position="105"/>
    </location>
</feature>
<organism evidence="2 3">
    <name type="scientific">Scophthalmus maximus</name>
    <name type="common">Turbot</name>
    <name type="synonym">Psetta maxima</name>
    <dbReference type="NCBI Taxonomy" id="52904"/>
    <lineage>
        <taxon>Eukaryota</taxon>
        <taxon>Metazoa</taxon>
        <taxon>Chordata</taxon>
        <taxon>Craniata</taxon>
        <taxon>Vertebrata</taxon>
        <taxon>Euteleostomi</taxon>
        <taxon>Actinopterygii</taxon>
        <taxon>Neopterygii</taxon>
        <taxon>Teleostei</taxon>
        <taxon>Neoteleostei</taxon>
        <taxon>Acanthomorphata</taxon>
        <taxon>Carangaria</taxon>
        <taxon>Pleuronectiformes</taxon>
        <taxon>Pleuronectoidei</taxon>
        <taxon>Scophthalmidae</taxon>
        <taxon>Scophthalmus</taxon>
    </lineage>
</organism>
<gene>
    <name evidence="2" type="ORF">SMAX5B_018343</name>
</gene>
<sequence length="105" mass="11828">MQRKTIQLGVILNKSHVPPPSTHVRRMPMHMQAQSPRGGREDGLAGDHEEQVNSSGRRGRWKSQKKPAAVFESSGIPLLLRGSSGRRQEPVERARGHRRTTFNSR</sequence>
<name>A0A2U9CB66_SCOMX</name>
<evidence type="ECO:0000256" key="1">
    <source>
        <dbReference type="SAM" id="MobiDB-lite"/>
    </source>
</evidence>
<accession>A0A2U9CB66</accession>
<protein>
    <submittedName>
        <fullName evidence="2">Uncharacterized protein</fullName>
    </submittedName>
</protein>
<evidence type="ECO:0000313" key="3">
    <source>
        <dbReference type="Proteomes" id="UP000246464"/>
    </source>
</evidence>
<evidence type="ECO:0000313" key="2">
    <source>
        <dbReference type="EMBL" id="AWP13433.1"/>
    </source>
</evidence>
<dbReference type="EMBL" id="CP026256">
    <property type="protein sequence ID" value="AWP13433.1"/>
    <property type="molecule type" value="Genomic_DNA"/>
</dbReference>
<dbReference type="Proteomes" id="UP000246464">
    <property type="component" value="Chromosome 14"/>
</dbReference>
<feature type="compositionally biased region" description="Basic and acidic residues" evidence="1">
    <location>
        <begin position="38"/>
        <end position="51"/>
    </location>
</feature>
<reference evidence="2 3" key="1">
    <citation type="submission" date="2017-12" db="EMBL/GenBank/DDBJ databases">
        <title>Integrating genomic resources of turbot (Scophthalmus maximus) in depth evaluation of genetic and physical mapping variation across individuals.</title>
        <authorList>
            <person name="Martinez P."/>
        </authorList>
    </citation>
    <scope>NUCLEOTIDE SEQUENCE [LARGE SCALE GENOMIC DNA]</scope>
</reference>
<keyword evidence="3" id="KW-1185">Reference proteome</keyword>
<dbReference type="AlphaFoldDB" id="A0A2U9CB66"/>